<dbReference type="GO" id="GO:0046872">
    <property type="term" value="F:metal ion binding"/>
    <property type="evidence" value="ECO:0007669"/>
    <property type="project" value="UniProtKB-KW"/>
</dbReference>
<dbReference type="SUPFAM" id="SSF54593">
    <property type="entry name" value="Glyoxalase/Bleomycin resistance protein/Dihydroxybiphenyl dioxygenase"/>
    <property type="match status" value="1"/>
</dbReference>
<dbReference type="InterPro" id="IPR018146">
    <property type="entry name" value="Glyoxalase_1_CS"/>
</dbReference>
<organism evidence="3 4">
    <name type="scientific">Posidoniimonas corsicana</name>
    <dbReference type="NCBI Taxonomy" id="1938618"/>
    <lineage>
        <taxon>Bacteria</taxon>
        <taxon>Pseudomonadati</taxon>
        <taxon>Planctomycetota</taxon>
        <taxon>Planctomycetia</taxon>
        <taxon>Pirellulales</taxon>
        <taxon>Lacipirellulaceae</taxon>
        <taxon>Posidoniimonas</taxon>
    </lineage>
</organism>
<feature type="domain" description="VOC" evidence="2">
    <location>
        <begin position="56"/>
        <end position="163"/>
    </location>
</feature>
<evidence type="ECO:0000313" key="4">
    <source>
        <dbReference type="Proteomes" id="UP000316714"/>
    </source>
</evidence>
<dbReference type="Pfam" id="PF00903">
    <property type="entry name" value="Glyoxalase"/>
    <property type="match status" value="1"/>
</dbReference>
<reference evidence="3 4" key="1">
    <citation type="submission" date="2019-02" db="EMBL/GenBank/DDBJ databases">
        <title>Deep-cultivation of Planctomycetes and their phenomic and genomic characterization uncovers novel biology.</title>
        <authorList>
            <person name="Wiegand S."/>
            <person name="Jogler M."/>
            <person name="Boedeker C."/>
            <person name="Pinto D."/>
            <person name="Vollmers J."/>
            <person name="Rivas-Marin E."/>
            <person name="Kohn T."/>
            <person name="Peeters S.H."/>
            <person name="Heuer A."/>
            <person name="Rast P."/>
            <person name="Oberbeckmann S."/>
            <person name="Bunk B."/>
            <person name="Jeske O."/>
            <person name="Meyerdierks A."/>
            <person name="Storesund J.E."/>
            <person name="Kallscheuer N."/>
            <person name="Luecker S."/>
            <person name="Lage O.M."/>
            <person name="Pohl T."/>
            <person name="Merkel B.J."/>
            <person name="Hornburger P."/>
            <person name="Mueller R.-W."/>
            <person name="Bruemmer F."/>
            <person name="Labrenz M."/>
            <person name="Spormann A.M."/>
            <person name="Op Den Camp H."/>
            <person name="Overmann J."/>
            <person name="Amann R."/>
            <person name="Jetten M.S.M."/>
            <person name="Mascher T."/>
            <person name="Medema M.H."/>
            <person name="Devos D.P."/>
            <person name="Kaster A.-K."/>
            <person name="Ovreas L."/>
            <person name="Rohde M."/>
            <person name="Galperin M.Y."/>
            <person name="Jogler C."/>
        </authorList>
    </citation>
    <scope>NUCLEOTIDE SEQUENCE [LARGE SCALE GENOMIC DNA]</scope>
    <source>
        <strain evidence="3 4">KOR34</strain>
    </source>
</reference>
<sequence length="163" mass="17777">MNPHLPEQLFSKYEQGALSRRDLIAKLIGLGAAMAAVECPAAEPADDSSPVFKGKGLDHIALNVTDVARSQDFYAKHLGLTVQRDGGEQRCFMGPPGGDFILALFRSNSPGMNHYCFGIPGYQPDEAMEKLSKAGARPRREGDRIYFPDPDGITVQLAKWTPT</sequence>
<dbReference type="AlphaFoldDB" id="A0A5C5VIK2"/>
<dbReference type="InterPro" id="IPR004360">
    <property type="entry name" value="Glyas_Fos-R_dOase_dom"/>
</dbReference>
<dbReference type="PROSITE" id="PS51819">
    <property type="entry name" value="VOC"/>
    <property type="match status" value="1"/>
</dbReference>
<dbReference type="GO" id="GO:0004462">
    <property type="term" value="F:lactoylglutathione lyase activity"/>
    <property type="evidence" value="ECO:0007669"/>
    <property type="project" value="InterPro"/>
</dbReference>
<dbReference type="Gene3D" id="3.10.180.10">
    <property type="entry name" value="2,3-Dihydroxybiphenyl 1,2-Dioxygenase, domain 1"/>
    <property type="match status" value="1"/>
</dbReference>
<dbReference type="Proteomes" id="UP000316714">
    <property type="component" value="Unassembled WGS sequence"/>
</dbReference>
<dbReference type="PROSITE" id="PS00934">
    <property type="entry name" value="GLYOXALASE_I_1"/>
    <property type="match status" value="1"/>
</dbReference>
<proteinExistence type="predicted"/>
<keyword evidence="4" id="KW-1185">Reference proteome</keyword>
<dbReference type="CDD" id="cd06587">
    <property type="entry name" value="VOC"/>
    <property type="match status" value="1"/>
</dbReference>
<dbReference type="OrthoDB" id="280927at2"/>
<keyword evidence="1" id="KW-0479">Metal-binding</keyword>
<protein>
    <submittedName>
        <fullName evidence="3">Glyoxalase-like domain protein</fullName>
    </submittedName>
</protein>
<gene>
    <name evidence="3" type="ORF">KOR34_28280</name>
</gene>
<comment type="caution">
    <text evidence="3">The sequence shown here is derived from an EMBL/GenBank/DDBJ whole genome shotgun (WGS) entry which is preliminary data.</text>
</comment>
<evidence type="ECO:0000256" key="1">
    <source>
        <dbReference type="ARBA" id="ARBA00022723"/>
    </source>
</evidence>
<dbReference type="InterPro" id="IPR037523">
    <property type="entry name" value="VOC_core"/>
</dbReference>
<name>A0A5C5VIK2_9BACT</name>
<dbReference type="RefSeq" id="WP_146565168.1">
    <property type="nucleotide sequence ID" value="NZ_SIHJ01000001.1"/>
</dbReference>
<evidence type="ECO:0000259" key="2">
    <source>
        <dbReference type="PROSITE" id="PS51819"/>
    </source>
</evidence>
<dbReference type="InterPro" id="IPR029068">
    <property type="entry name" value="Glyas_Bleomycin-R_OHBP_Dase"/>
</dbReference>
<accession>A0A5C5VIK2</accession>
<evidence type="ECO:0000313" key="3">
    <source>
        <dbReference type="EMBL" id="TWT37863.1"/>
    </source>
</evidence>
<dbReference type="EMBL" id="SIHJ01000001">
    <property type="protein sequence ID" value="TWT37863.1"/>
    <property type="molecule type" value="Genomic_DNA"/>
</dbReference>